<dbReference type="InterPro" id="IPR008635">
    <property type="entry name" value="Coiled_stalk_dom"/>
</dbReference>
<evidence type="ECO:0000259" key="13">
    <source>
        <dbReference type="Pfam" id="PF05662"/>
    </source>
</evidence>
<feature type="domain" description="Trimeric autotransporter adhesin YadA-like stalk" evidence="13">
    <location>
        <begin position="487"/>
        <end position="520"/>
    </location>
</feature>
<keyword evidence="9" id="KW-0472">Membrane</keyword>
<organism evidence="14 15">
    <name type="scientific">Megasphaera hominis</name>
    <dbReference type="NCBI Taxonomy" id="159836"/>
    <lineage>
        <taxon>Bacteria</taxon>
        <taxon>Bacillati</taxon>
        <taxon>Bacillota</taxon>
        <taxon>Negativicutes</taxon>
        <taxon>Veillonellales</taxon>
        <taxon>Veillonellaceae</taxon>
        <taxon>Megasphaera</taxon>
    </lineage>
</organism>
<evidence type="ECO:0000313" key="14">
    <source>
        <dbReference type="EMBL" id="MBC3536921.1"/>
    </source>
</evidence>
<dbReference type="Pfam" id="PF03895">
    <property type="entry name" value="YadA_anchor"/>
    <property type="match status" value="1"/>
</dbReference>
<evidence type="ECO:0000313" key="15">
    <source>
        <dbReference type="Proteomes" id="UP000606870"/>
    </source>
</evidence>
<keyword evidence="11" id="KW-0175">Coiled coil</keyword>
<protein>
    <submittedName>
        <fullName evidence="14">YadA-like family protein</fullName>
    </submittedName>
</protein>
<comment type="caution">
    <text evidence="14">The sequence shown here is derived from an EMBL/GenBank/DDBJ whole genome shotgun (WGS) entry which is preliminary data.</text>
</comment>
<dbReference type="SUPFAM" id="SSF54523">
    <property type="entry name" value="Pili subunits"/>
    <property type="match status" value="1"/>
</dbReference>
<keyword evidence="15" id="KW-1185">Reference proteome</keyword>
<keyword evidence="7" id="KW-0732">Signal</keyword>
<keyword evidence="4" id="KW-0813">Transport</keyword>
<dbReference type="Gene3D" id="6.10.250.2120">
    <property type="match status" value="1"/>
</dbReference>
<evidence type="ECO:0000256" key="2">
    <source>
        <dbReference type="ARBA" id="ARBA00004442"/>
    </source>
</evidence>
<name>A0ABR6VI97_9FIRM</name>
<dbReference type="Gene3D" id="2.150.10.10">
    <property type="entry name" value="Serralysin-like metalloprotease, C-terminal"/>
    <property type="match status" value="2"/>
</dbReference>
<evidence type="ECO:0000256" key="4">
    <source>
        <dbReference type="ARBA" id="ARBA00022448"/>
    </source>
</evidence>
<evidence type="ECO:0000256" key="5">
    <source>
        <dbReference type="ARBA" id="ARBA00022452"/>
    </source>
</evidence>
<dbReference type="Gene3D" id="3.30.1300.30">
    <property type="entry name" value="GSPII I/J protein-like"/>
    <property type="match status" value="1"/>
</dbReference>
<dbReference type="InterPro" id="IPR045584">
    <property type="entry name" value="Pilin-like"/>
</dbReference>
<evidence type="ECO:0000259" key="12">
    <source>
        <dbReference type="Pfam" id="PF03895"/>
    </source>
</evidence>
<reference evidence="14 15" key="1">
    <citation type="submission" date="2020-08" db="EMBL/GenBank/DDBJ databases">
        <authorList>
            <person name="Liu C."/>
            <person name="Sun Q."/>
        </authorList>
    </citation>
    <scope>NUCLEOTIDE SEQUENCE [LARGE SCALE GENOMIC DNA]</scope>
    <source>
        <strain evidence="14 15">NSJ-59</strain>
    </source>
</reference>
<evidence type="ECO:0000256" key="8">
    <source>
        <dbReference type="ARBA" id="ARBA00022927"/>
    </source>
</evidence>
<proteinExistence type="inferred from homology"/>
<feature type="domain" description="Trimeric autotransporter adhesin YadA-like C-terminal membrane anchor" evidence="12">
    <location>
        <begin position="776"/>
        <end position="829"/>
    </location>
</feature>
<accession>A0ABR6VI97</accession>
<keyword evidence="8" id="KW-0653">Protein transport</keyword>
<dbReference type="EMBL" id="JACOGK010000016">
    <property type="protein sequence ID" value="MBC3536921.1"/>
    <property type="molecule type" value="Genomic_DNA"/>
</dbReference>
<feature type="domain" description="Trimeric autotransporter adhesin YadA-like stalk" evidence="13">
    <location>
        <begin position="703"/>
        <end position="744"/>
    </location>
</feature>
<keyword evidence="5" id="KW-1134">Transmembrane beta strand</keyword>
<dbReference type="InterPro" id="IPR005594">
    <property type="entry name" value="YadA_C"/>
</dbReference>
<evidence type="ECO:0000256" key="7">
    <source>
        <dbReference type="ARBA" id="ARBA00022729"/>
    </source>
</evidence>
<dbReference type="SUPFAM" id="SSF101967">
    <property type="entry name" value="Adhesin YadA, collagen-binding domain"/>
    <property type="match status" value="1"/>
</dbReference>
<dbReference type="Pfam" id="PF05662">
    <property type="entry name" value="YadA_stalk"/>
    <property type="match status" value="2"/>
</dbReference>
<evidence type="ECO:0000256" key="10">
    <source>
        <dbReference type="ARBA" id="ARBA00023237"/>
    </source>
</evidence>
<evidence type="ECO:0000256" key="9">
    <source>
        <dbReference type="ARBA" id="ARBA00023136"/>
    </source>
</evidence>
<keyword evidence="10" id="KW-0998">Cell outer membrane</keyword>
<gene>
    <name evidence="14" type="ORF">H8J70_06625</name>
</gene>
<dbReference type="InterPro" id="IPR011049">
    <property type="entry name" value="Serralysin-like_metalloprot_C"/>
</dbReference>
<comment type="similarity">
    <text evidence="3">Belongs to the autotransporter-2 (AT-2) (TC 1.B.40) family.</text>
</comment>
<evidence type="ECO:0000256" key="3">
    <source>
        <dbReference type="ARBA" id="ARBA00005848"/>
    </source>
</evidence>
<sequence>MGKTISNNSTIYQKRSAGSGEKLQRIYWYHVRRACSLLAVLCLTAGVMPLYAAAETTQPITDLLAVTSENDIVSKDADGKTTGEISYDISPANKGTNIAIGENSKVFIGGGTQESVMSFGETVDPTYKQVFIWNIQTGYNIHSNSAAKENLPSAIAIGQNTYARTGSIVIGDHTLEKNNIAIGDTVASYDKTGKPTLLSYGVASTNVGTNSYTNGPFATTYGSYNIQSSPYPNGYPLKNGFATVIGTFNSNESMNDWNSTSGVANYIGGVANKVTASNGSVVLGAGNTVTDSIKDFDASSLEEPAASVTAMQNALIEGVRKSSGGAAMVIGGGNQVDSSTDTQLMGVNNESKKDTYTLLDGFTNVSTSGEHLTTIGSGNTMTDSSYTQLLGDNRVLTDVDNSIILGSAESAETPLTTNVDNVTILGYNANANVAGGVALGYGSIALTGAGIAGYVPTGVTKSGSDSTWTSTAAAVSVGDAANDLTRQITGVAAGTADTDAVNVAQLKAVESKSGGSKITLTAGNGIRLVQNTTTGAYTISALFTDTDTNTVVTKKAASVVVPITSDTGTGTDTGGTSKSVTRSTTVVTSGTPLAVTTQLADDNGLLTEIQTNIPLGVKGDTTNITTTASGANLVVSLNKDISVDSVTVTNGPVIDSNGISNANTISVTDGPTINSDGITNVNKISVTNGPTINSSGIDMNNQKITNVADGSIAEGSKDAVNGGQIYNLQNQLTGLNDTFGNEINGLSRRVDGLDRRIDKVGAGAAALAALHPTDFNPDDKWDFSLGYGNYRSANAVALGAFYHPNASTIFSIGATVGNDNNMVNAGVTFKVGSGSSTPYYTPTQASQIIGQLKTELAQVKADKAAQQAKVTAQQKQIDQQQAEINKMKAQIDQLLSRLNMG</sequence>
<keyword evidence="6" id="KW-0812">Transmembrane</keyword>
<dbReference type="Proteomes" id="UP000606870">
    <property type="component" value="Unassembled WGS sequence"/>
</dbReference>
<evidence type="ECO:0000256" key="1">
    <source>
        <dbReference type="ARBA" id="ARBA00004241"/>
    </source>
</evidence>
<comment type="subcellular location">
    <subcellularLocation>
        <location evidence="2">Cell outer membrane</location>
    </subcellularLocation>
    <subcellularLocation>
        <location evidence="1">Cell surface</location>
    </subcellularLocation>
</comment>
<evidence type="ECO:0000256" key="6">
    <source>
        <dbReference type="ARBA" id="ARBA00022692"/>
    </source>
</evidence>
<feature type="coiled-coil region" evidence="11">
    <location>
        <begin position="849"/>
        <end position="897"/>
    </location>
</feature>
<evidence type="ECO:0000256" key="11">
    <source>
        <dbReference type="SAM" id="Coils"/>
    </source>
</evidence>